<dbReference type="RefSeq" id="WP_104979803.1">
    <property type="nucleotide sequence ID" value="NZ_CP012673.1"/>
</dbReference>
<evidence type="ECO:0000313" key="3">
    <source>
        <dbReference type="EMBL" id="AUX41487.1"/>
    </source>
</evidence>
<organism evidence="3 4">
    <name type="scientific">Sorangium cellulosum</name>
    <name type="common">Polyangium cellulosum</name>
    <dbReference type="NCBI Taxonomy" id="56"/>
    <lineage>
        <taxon>Bacteria</taxon>
        <taxon>Pseudomonadati</taxon>
        <taxon>Myxococcota</taxon>
        <taxon>Polyangia</taxon>
        <taxon>Polyangiales</taxon>
        <taxon>Polyangiaceae</taxon>
        <taxon>Sorangium</taxon>
    </lineage>
</organism>
<evidence type="ECO:0000256" key="2">
    <source>
        <dbReference type="SAM" id="SignalP"/>
    </source>
</evidence>
<feature type="chain" id="PRO_5014597263" description="Transglycosylase SLT domain-containing protein" evidence="2">
    <location>
        <begin position="24"/>
        <end position="413"/>
    </location>
</feature>
<dbReference type="OrthoDB" id="5503950at2"/>
<dbReference type="Gene3D" id="1.10.530.10">
    <property type="match status" value="1"/>
</dbReference>
<dbReference type="AlphaFoldDB" id="A0A2L0EQA0"/>
<gene>
    <name evidence="3" type="ORF">SOCE26_029010</name>
</gene>
<sequence>MSRRLVTPAALAATVLIAPAARAAYCPCFTASSAYNQRGCAVDAVPGTNPSVAAWNDIFDLVSRGPAAWGDAGPGPIDLDIGQGCGKPEARRDVPPSFPCELLKAIAMQESRWQQFCEPDRPADQAGQSSRTIISYDCGYGASQITSGMRAGDSPDFEPRRVAAEPTYNAATGAIILAGKWRATRCVGDQQPAIIEHWYSAVWAYNGLSYVNNPNNPNHDAGRGVYDPAIGGAAPYQERVFGHLEHTGERWAATEAAYPNPGEIGGDRAPPDLPDPRCASPTDCTSTRPLHLTRCAEESGGAGGSGGNGGSGGAGGSGGVDGSDGAGGSGGVDGNAGGAPAAAGEGGAEVPRGDGSDDDDDATVTATVGLHGQCSCSVPGGGAAPSRAPWLAACAGALAAAWRRRLPRRGRTH</sequence>
<proteinExistence type="predicted"/>
<accession>A0A2L0EQA0</accession>
<dbReference type="Proteomes" id="UP000238348">
    <property type="component" value="Chromosome"/>
</dbReference>
<feature type="signal peptide" evidence="2">
    <location>
        <begin position="1"/>
        <end position="23"/>
    </location>
</feature>
<name>A0A2L0EQA0_SORCE</name>
<reference evidence="3 4" key="1">
    <citation type="submission" date="2015-09" db="EMBL/GenBank/DDBJ databases">
        <title>Sorangium comparison.</title>
        <authorList>
            <person name="Zaburannyi N."/>
            <person name="Bunk B."/>
            <person name="Overmann J."/>
            <person name="Mueller R."/>
        </authorList>
    </citation>
    <scope>NUCLEOTIDE SEQUENCE [LARGE SCALE GENOMIC DNA]</scope>
    <source>
        <strain evidence="3 4">So ce26</strain>
    </source>
</reference>
<evidence type="ECO:0000313" key="4">
    <source>
        <dbReference type="Proteomes" id="UP000238348"/>
    </source>
</evidence>
<keyword evidence="2" id="KW-0732">Signal</keyword>
<evidence type="ECO:0000256" key="1">
    <source>
        <dbReference type="SAM" id="MobiDB-lite"/>
    </source>
</evidence>
<feature type="compositionally biased region" description="Gly residues" evidence="1">
    <location>
        <begin position="300"/>
        <end position="337"/>
    </location>
</feature>
<evidence type="ECO:0008006" key="5">
    <source>
        <dbReference type="Google" id="ProtNLM"/>
    </source>
</evidence>
<dbReference type="EMBL" id="CP012673">
    <property type="protein sequence ID" value="AUX41487.1"/>
    <property type="molecule type" value="Genomic_DNA"/>
</dbReference>
<feature type="region of interest" description="Disordered" evidence="1">
    <location>
        <begin position="257"/>
        <end position="363"/>
    </location>
</feature>
<protein>
    <recommendedName>
        <fullName evidence="5">Transglycosylase SLT domain-containing protein</fullName>
    </recommendedName>
</protein>